<name>A0ABT7C0G9_9CYAN</name>
<protein>
    <submittedName>
        <fullName evidence="4">VgrG-related protein</fullName>
    </submittedName>
</protein>
<dbReference type="Gene3D" id="2.40.50.230">
    <property type="entry name" value="Gp5 N-terminal domain"/>
    <property type="match status" value="1"/>
</dbReference>
<dbReference type="EMBL" id="JAQOSQ010000023">
    <property type="protein sequence ID" value="MDJ1184944.1"/>
    <property type="molecule type" value="Genomic_DNA"/>
</dbReference>
<dbReference type="SUPFAM" id="SSF69279">
    <property type="entry name" value="Phage tail proteins"/>
    <property type="match status" value="1"/>
</dbReference>
<evidence type="ECO:0000313" key="4">
    <source>
        <dbReference type="EMBL" id="MDJ1184944.1"/>
    </source>
</evidence>
<accession>A0ABT7C0G9</accession>
<sequence length="751" mass="83911">MANNTLLVSTPLVEIEGATQDEISKFMRDILQISVEESLHLPSMFTLVVNNPYSPLDEETETWQHDRLIQIGKKVRIGFIESTAQESETASQDYLIDGEITGIETHFTNTTQAPIVIRGYDLSHRFHRGRYNRSFQDYTDSDIVKKVAREMGITAGQVDDSRKTHQYVFQENQTNMEFLRERAARIGFELFIQDGQLHFRKPMENEVLQLAWLTDVENFRVRVTSSEKVDSVEVRSWDYQHKKPIVARVENHDLITNVEGKGEGIIDTSDRNDASLLFIDSNFGSNLPSPKLIVVDKPVASPDEADVMAQAIYDELGGEFIYADAQANGNPLIRVGKVVELTQMGRYSGKYYVTETRHLYYQGIYTTEFSVRGTRGGSIFDVLSPNNRLRPGQTLMVGIVTHNRDPEGLGRVRVKFPTLNPEPDGSAHASQWARVVGVGAGQHRGFDCLPEINDEVLVAFEHGDVHRPYVIGGLWNGKDKPPERVNETISAGGKVRLRTFKTPTGHMLQFVEEDRYGSQDGVYLRTSGGHELRLNDSDRSLEISTTGNNRIRFDDRNQRIEIHTRGGQQYILDDARQNVTMKSNGSINLNSARGVQVNPGVGQMSVSGHLSSQTLTTGQLIVGLGANQVNVGEAIAGLQQQVNRQQQQFQTYVQDQQTLDQQQDAARQALAQKLQQAQNQATQLTQTQQQLLQQQQVQQAIDQQQNLALQQAQNQLQNLTNPLSQLATPSPNPSPTPAPAPTPTPTPTPAP</sequence>
<organism evidence="4 5">
    <name type="scientific">Roseofilum casamattae BLCC-M143</name>
    <dbReference type="NCBI Taxonomy" id="3022442"/>
    <lineage>
        <taxon>Bacteria</taxon>
        <taxon>Bacillati</taxon>
        <taxon>Cyanobacteriota</taxon>
        <taxon>Cyanophyceae</taxon>
        <taxon>Desertifilales</taxon>
        <taxon>Desertifilaceae</taxon>
        <taxon>Roseofilum</taxon>
        <taxon>Roseofilum casamattae</taxon>
    </lineage>
</organism>
<keyword evidence="5" id="KW-1185">Reference proteome</keyword>
<reference evidence="4 5" key="1">
    <citation type="submission" date="2023-01" db="EMBL/GenBank/DDBJ databases">
        <title>Novel diversity within Roseofilum (Cyanobacteria; Desertifilaceae) from marine benthic mats with descriptions of four novel species.</title>
        <authorList>
            <person name="Wang Y."/>
            <person name="Berthold D.E."/>
            <person name="Hu J."/>
            <person name="Lefler F.W."/>
            <person name="Laughinghouse H.D. IV."/>
        </authorList>
    </citation>
    <scope>NUCLEOTIDE SEQUENCE [LARGE SCALE GENOMIC DNA]</scope>
    <source>
        <strain evidence="4 5">BLCC-M143</strain>
    </source>
</reference>
<evidence type="ECO:0000259" key="3">
    <source>
        <dbReference type="Pfam" id="PF04717"/>
    </source>
</evidence>
<evidence type="ECO:0000256" key="2">
    <source>
        <dbReference type="SAM" id="MobiDB-lite"/>
    </source>
</evidence>
<dbReference type="Pfam" id="PF04717">
    <property type="entry name" value="Phage_base_V"/>
    <property type="match status" value="1"/>
</dbReference>
<dbReference type="InterPro" id="IPR047702">
    <property type="entry name" value="VgrG-rel"/>
</dbReference>
<dbReference type="Proteomes" id="UP001232992">
    <property type="component" value="Unassembled WGS sequence"/>
</dbReference>
<gene>
    <name evidence="4" type="ORF">PMH09_17285</name>
</gene>
<dbReference type="NCBIfam" id="NF033848">
    <property type="entry name" value="VgrG_rel"/>
    <property type="match status" value="1"/>
</dbReference>
<feature type="coiled-coil region" evidence="1">
    <location>
        <begin position="635"/>
        <end position="694"/>
    </location>
</feature>
<feature type="domain" description="Gp5/Type VI secretion system Vgr protein OB-fold" evidence="3">
    <location>
        <begin position="397"/>
        <end position="475"/>
    </location>
</feature>
<comment type="caution">
    <text evidence="4">The sequence shown here is derived from an EMBL/GenBank/DDBJ whole genome shotgun (WGS) entry which is preliminary data.</text>
</comment>
<dbReference type="InterPro" id="IPR006531">
    <property type="entry name" value="Gp5/Vgr_OB"/>
</dbReference>
<evidence type="ECO:0000256" key="1">
    <source>
        <dbReference type="SAM" id="Coils"/>
    </source>
</evidence>
<feature type="compositionally biased region" description="Pro residues" evidence="2">
    <location>
        <begin position="730"/>
        <end position="751"/>
    </location>
</feature>
<dbReference type="RefSeq" id="WP_283759599.1">
    <property type="nucleotide sequence ID" value="NZ_JAQOSQ010000023.1"/>
</dbReference>
<proteinExistence type="predicted"/>
<evidence type="ECO:0000313" key="5">
    <source>
        <dbReference type="Proteomes" id="UP001232992"/>
    </source>
</evidence>
<feature type="region of interest" description="Disordered" evidence="2">
    <location>
        <begin position="722"/>
        <end position="751"/>
    </location>
</feature>
<dbReference type="Gene3D" id="3.55.50.10">
    <property type="entry name" value="Baseplate protein-like domains"/>
    <property type="match status" value="1"/>
</dbReference>
<keyword evidence="1" id="KW-0175">Coiled coil</keyword>
<dbReference type="InterPro" id="IPR037026">
    <property type="entry name" value="Vgr_OB-fold_dom_sf"/>
</dbReference>
<dbReference type="SUPFAM" id="SSF69255">
    <property type="entry name" value="gp5 N-terminal domain-like"/>
    <property type="match status" value="1"/>
</dbReference>